<evidence type="ECO:0000256" key="2">
    <source>
        <dbReference type="ARBA" id="ARBA00022827"/>
    </source>
</evidence>
<accession>A0A3N3ZS09</accession>
<keyword evidence="2 7" id="KW-0274">FAD</keyword>
<evidence type="ECO:0000256" key="5">
    <source>
        <dbReference type="ARBA" id="ARBA00023284"/>
    </source>
</evidence>
<keyword evidence="4" id="KW-1015">Disulfide bond</keyword>
<dbReference type="AlphaFoldDB" id="A0A3N3ZS09"/>
<evidence type="ECO:0000313" key="11">
    <source>
        <dbReference type="EMBL" id="ROZ64234.1"/>
    </source>
</evidence>
<evidence type="ECO:0000256" key="6">
    <source>
        <dbReference type="ARBA" id="ARBA00048132"/>
    </source>
</evidence>
<reference evidence="11 12" key="1">
    <citation type="submission" date="2018-10" db="EMBL/GenBank/DDBJ databases">
        <title>Kocuria sp. M5W7-7, whole genome shotgun sequence.</title>
        <authorList>
            <person name="Tuo L."/>
        </authorList>
    </citation>
    <scope>NUCLEOTIDE SEQUENCE [LARGE SCALE GENOMIC DNA]</scope>
    <source>
        <strain evidence="11 12">M5W7-7</strain>
    </source>
</reference>
<dbReference type="RefSeq" id="WP_123824331.1">
    <property type="nucleotide sequence ID" value="NZ_RKMF01000003.1"/>
</dbReference>
<protein>
    <recommendedName>
        <fullName evidence="7">Thioredoxin reductase</fullName>
        <ecNumber evidence="7">1.8.1.9</ecNumber>
    </recommendedName>
</protein>
<keyword evidence="12" id="KW-1185">Reference proteome</keyword>
<dbReference type="GO" id="GO:0004791">
    <property type="term" value="F:thioredoxin-disulfide reductase (NADPH) activity"/>
    <property type="evidence" value="ECO:0007669"/>
    <property type="project" value="UniProtKB-UniRule"/>
</dbReference>
<comment type="cofactor">
    <cofactor evidence="8">
        <name>FAD</name>
        <dbReference type="ChEBI" id="CHEBI:57692"/>
    </cofactor>
    <text evidence="8">Binds 1 FAD per subunit.</text>
</comment>
<dbReference type="OrthoDB" id="9806179at2"/>
<dbReference type="NCBIfam" id="TIGR01292">
    <property type="entry name" value="TRX_reduct"/>
    <property type="match status" value="1"/>
</dbReference>
<feature type="region of interest" description="Disordered" evidence="9">
    <location>
        <begin position="1"/>
        <end position="32"/>
    </location>
</feature>
<organism evidence="11 12">
    <name type="scientific">Kocuria soli</name>
    <dbReference type="NCBI Taxonomy" id="2485125"/>
    <lineage>
        <taxon>Bacteria</taxon>
        <taxon>Bacillati</taxon>
        <taxon>Actinomycetota</taxon>
        <taxon>Actinomycetes</taxon>
        <taxon>Micrococcales</taxon>
        <taxon>Micrococcaceae</taxon>
        <taxon>Kocuria</taxon>
    </lineage>
</organism>
<evidence type="ECO:0000256" key="8">
    <source>
        <dbReference type="RuleBase" id="RU003881"/>
    </source>
</evidence>
<comment type="similarity">
    <text evidence="7">Belongs to the class-II pyridine nucleotide-disulfide oxidoreductase family.</text>
</comment>
<sequence>MSPDFTPALKLDLGATPPGTAESDQQQVADGDSTVHDVVIVGSGPAGYTAAIYTGRANLKPVVIAGSVTAGGDLMQTTEVENYPGFTDGIMGPELMATMQAQAERFGADVRYEDAVKLELDGEVKKITVEGGEVLHAKTVILATGSAYRELGLEDEKRLSGHGVSWCATCDGFFFKGQNIAVVGGGDSAIEEATFLTKFADKVTLIHRRDEFRASEIMQKRAFDDPKIEILWNKQVIGISGESKVQELSLEDTVTGDVSALPVTGLFVAIGSDPRTDLFKDQVELTPEGTVAVQGRSSKTTLPGVFAAGDVLDPTYRQAVTAAGSGCVAAIDVEHYLAEHSARAQDQDQLTAPSAAQRSPLPH</sequence>
<feature type="domain" description="FAD/NAD(P)-binding" evidence="10">
    <location>
        <begin position="36"/>
        <end position="326"/>
    </location>
</feature>
<proteinExistence type="inferred from homology"/>
<comment type="caution">
    <text evidence="11">The sequence shown here is derived from an EMBL/GenBank/DDBJ whole genome shotgun (WGS) entry which is preliminary data.</text>
</comment>
<evidence type="ECO:0000313" key="12">
    <source>
        <dbReference type="Proteomes" id="UP000270616"/>
    </source>
</evidence>
<dbReference type="PROSITE" id="PS00573">
    <property type="entry name" value="PYRIDINE_REDOX_2"/>
    <property type="match status" value="1"/>
</dbReference>
<dbReference type="Gene3D" id="3.50.50.60">
    <property type="entry name" value="FAD/NAD(P)-binding domain"/>
    <property type="match status" value="2"/>
</dbReference>
<gene>
    <name evidence="11" type="primary">trxB</name>
    <name evidence="11" type="ORF">EDL96_02945</name>
</gene>
<dbReference type="InterPro" id="IPR008255">
    <property type="entry name" value="Pyr_nucl-diS_OxRdtase_2_AS"/>
</dbReference>
<dbReference type="GO" id="GO:0005737">
    <property type="term" value="C:cytoplasm"/>
    <property type="evidence" value="ECO:0007669"/>
    <property type="project" value="InterPro"/>
</dbReference>
<dbReference type="InterPro" id="IPR023753">
    <property type="entry name" value="FAD/NAD-binding_dom"/>
</dbReference>
<dbReference type="InterPro" id="IPR050097">
    <property type="entry name" value="Ferredoxin-NADP_redctase_2"/>
</dbReference>
<name>A0A3N3ZS09_9MICC</name>
<keyword evidence="3 7" id="KW-0560">Oxidoreductase</keyword>
<evidence type="ECO:0000256" key="9">
    <source>
        <dbReference type="SAM" id="MobiDB-lite"/>
    </source>
</evidence>
<dbReference type="PRINTS" id="PR00368">
    <property type="entry name" value="FADPNR"/>
</dbReference>
<dbReference type="InterPro" id="IPR036188">
    <property type="entry name" value="FAD/NAD-bd_sf"/>
</dbReference>
<keyword evidence="8" id="KW-0521">NADP</keyword>
<dbReference type="GO" id="GO:0019430">
    <property type="term" value="P:removal of superoxide radicals"/>
    <property type="evidence" value="ECO:0007669"/>
    <property type="project" value="UniProtKB-UniRule"/>
</dbReference>
<evidence type="ECO:0000256" key="3">
    <source>
        <dbReference type="ARBA" id="ARBA00023002"/>
    </source>
</evidence>
<dbReference type="EC" id="1.8.1.9" evidence="7"/>
<evidence type="ECO:0000256" key="7">
    <source>
        <dbReference type="RuleBase" id="RU003880"/>
    </source>
</evidence>
<feature type="region of interest" description="Disordered" evidence="9">
    <location>
        <begin position="342"/>
        <end position="363"/>
    </location>
</feature>
<comment type="subunit">
    <text evidence="7">Homodimer.</text>
</comment>
<dbReference type="PANTHER" id="PTHR48105">
    <property type="entry name" value="THIOREDOXIN REDUCTASE 1-RELATED-RELATED"/>
    <property type="match status" value="1"/>
</dbReference>
<keyword evidence="1 7" id="KW-0285">Flavoprotein</keyword>
<dbReference type="SUPFAM" id="SSF51905">
    <property type="entry name" value="FAD/NAD(P)-binding domain"/>
    <property type="match status" value="1"/>
</dbReference>
<evidence type="ECO:0000259" key="10">
    <source>
        <dbReference type="Pfam" id="PF07992"/>
    </source>
</evidence>
<keyword evidence="5 7" id="KW-0676">Redox-active center</keyword>
<evidence type="ECO:0000256" key="4">
    <source>
        <dbReference type="ARBA" id="ARBA00023157"/>
    </source>
</evidence>
<dbReference type="InterPro" id="IPR005982">
    <property type="entry name" value="Thioredox_Rdtase"/>
</dbReference>
<feature type="compositionally biased region" description="Polar residues" evidence="9">
    <location>
        <begin position="347"/>
        <end position="357"/>
    </location>
</feature>
<dbReference type="PRINTS" id="PR00469">
    <property type="entry name" value="PNDRDTASEII"/>
</dbReference>
<dbReference type="EMBL" id="RKMF01000003">
    <property type="protein sequence ID" value="ROZ64234.1"/>
    <property type="molecule type" value="Genomic_DNA"/>
</dbReference>
<comment type="catalytic activity">
    <reaction evidence="6 7">
        <text>[thioredoxin]-dithiol + NADP(+) = [thioredoxin]-disulfide + NADPH + H(+)</text>
        <dbReference type="Rhea" id="RHEA:20345"/>
        <dbReference type="Rhea" id="RHEA-COMP:10698"/>
        <dbReference type="Rhea" id="RHEA-COMP:10700"/>
        <dbReference type="ChEBI" id="CHEBI:15378"/>
        <dbReference type="ChEBI" id="CHEBI:29950"/>
        <dbReference type="ChEBI" id="CHEBI:50058"/>
        <dbReference type="ChEBI" id="CHEBI:57783"/>
        <dbReference type="ChEBI" id="CHEBI:58349"/>
        <dbReference type="EC" id="1.8.1.9"/>
    </reaction>
</comment>
<evidence type="ECO:0000256" key="1">
    <source>
        <dbReference type="ARBA" id="ARBA00022630"/>
    </source>
</evidence>
<dbReference type="Pfam" id="PF07992">
    <property type="entry name" value="Pyr_redox_2"/>
    <property type="match status" value="1"/>
</dbReference>
<dbReference type="Proteomes" id="UP000270616">
    <property type="component" value="Unassembled WGS sequence"/>
</dbReference>